<evidence type="ECO:0000313" key="8">
    <source>
        <dbReference type="Proteomes" id="UP000663854"/>
    </source>
</evidence>
<dbReference type="Proteomes" id="UP000663874">
    <property type="component" value="Unassembled WGS sequence"/>
</dbReference>
<gene>
    <name evidence="6" type="ORF">FNK824_LOCUS24813</name>
    <name evidence="5" type="ORF">JXQ802_LOCUS40034</name>
    <name evidence="7" type="ORF">OTI717_LOCUS34246</name>
    <name evidence="3" type="ORF">PYM288_LOCUS25640</name>
    <name evidence="2" type="ORF">RFH988_LOCUS24961</name>
    <name evidence="4" type="ORF">SEV965_LOCUS26651</name>
</gene>
<evidence type="ECO:0000313" key="2">
    <source>
        <dbReference type="EMBL" id="CAF1207829.1"/>
    </source>
</evidence>
<feature type="region of interest" description="Disordered" evidence="1">
    <location>
        <begin position="190"/>
        <end position="220"/>
    </location>
</feature>
<comment type="caution">
    <text evidence="3">The sequence shown here is derived from an EMBL/GenBank/DDBJ whole genome shotgun (WGS) entry which is preliminary data.</text>
</comment>
<dbReference type="OrthoDB" id="9997451at2759"/>
<evidence type="ECO:0000313" key="6">
    <source>
        <dbReference type="EMBL" id="CAF3980064.1"/>
    </source>
</evidence>
<evidence type="ECO:0000256" key="1">
    <source>
        <dbReference type="SAM" id="MobiDB-lite"/>
    </source>
</evidence>
<dbReference type="EMBL" id="CAJNOH010001427">
    <property type="protein sequence ID" value="CAF1216267.1"/>
    <property type="molecule type" value="Genomic_DNA"/>
</dbReference>
<reference evidence="3" key="1">
    <citation type="submission" date="2021-02" db="EMBL/GenBank/DDBJ databases">
        <authorList>
            <person name="Nowell W R."/>
        </authorList>
    </citation>
    <scope>NUCLEOTIDE SEQUENCE</scope>
</reference>
<proteinExistence type="predicted"/>
<feature type="compositionally biased region" description="Basic and acidic residues" evidence="1">
    <location>
        <begin position="194"/>
        <end position="207"/>
    </location>
</feature>
<evidence type="ECO:0000313" key="9">
    <source>
        <dbReference type="Proteomes" id="UP000663870"/>
    </source>
</evidence>
<dbReference type="Proteomes" id="UP000663854">
    <property type="component" value="Unassembled WGS sequence"/>
</dbReference>
<sequence length="220" mass="24853">MALNSAYTIIWLDVHIGSKANCRQMKKDFEVGLVETAAVPPLPHDPIDDLICAVREYSAPIQFADTTNDALNLIENSVTYNKKVILISSATLGKEIVPEINKQQLPIESYYVFCGNIENNRDWGSECIDNGLDIQMFDHQTTLLIRLCRDMSKILKKDGIAVLNAKKPEFALKYFEFAYALAEKAVEYDTPTDSSDKHHPSTEHRQELNSLMAKAKQDMK</sequence>
<dbReference type="Proteomes" id="UP000663889">
    <property type="component" value="Unassembled WGS sequence"/>
</dbReference>
<dbReference type="EMBL" id="CAJNOO010001862">
    <property type="protein sequence ID" value="CAF1207829.1"/>
    <property type="molecule type" value="Genomic_DNA"/>
</dbReference>
<protein>
    <submittedName>
        <fullName evidence="3">Uncharacterized protein</fullName>
    </submittedName>
</protein>
<evidence type="ECO:0000313" key="3">
    <source>
        <dbReference type="EMBL" id="CAF1216267.1"/>
    </source>
</evidence>
<accession>A0A814XIH1</accession>
<dbReference type="AlphaFoldDB" id="A0A814XIH1"/>
<dbReference type="Proteomes" id="UP000663823">
    <property type="component" value="Unassembled WGS sequence"/>
</dbReference>
<evidence type="ECO:0000313" key="5">
    <source>
        <dbReference type="EMBL" id="CAF1494186.1"/>
    </source>
</evidence>
<dbReference type="EMBL" id="CAJOAX010011998">
    <property type="protein sequence ID" value="CAF4103993.1"/>
    <property type="molecule type" value="Genomic_DNA"/>
</dbReference>
<dbReference type="Proteomes" id="UP000663882">
    <property type="component" value="Unassembled WGS sequence"/>
</dbReference>
<organism evidence="3 8">
    <name type="scientific">Rotaria sordida</name>
    <dbReference type="NCBI Taxonomy" id="392033"/>
    <lineage>
        <taxon>Eukaryota</taxon>
        <taxon>Metazoa</taxon>
        <taxon>Spiralia</taxon>
        <taxon>Gnathifera</taxon>
        <taxon>Rotifera</taxon>
        <taxon>Eurotatoria</taxon>
        <taxon>Bdelloidea</taxon>
        <taxon>Philodinida</taxon>
        <taxon>Philodinidae</taxon>
        <taxon>Rotaria</taxon>
    </lineage>
</organism>
<dbReference type="Proteomes" id="UP000663870">
    <property type="component" value="Unassembled WGS sequence"/>
</dbReference>
<keyword evidence="9" id="KW-1185">Reference proteome</keyword>
<evidence type="ECO:0000313" key="7">
    <source>
        <dbReference type="EMBL" id="CAF4103993.1"/>
    </source>
</evidence>
<dbReference type="EMBL" id="CAJNOU010002290">
    <property type="protein sequence ID" value="CAF1308198.1"/>
    <property type="molecule type" value="Genomic_DNA"/>
</dbReference>
<name>A0A814XIH1_9BILA</name>
<dbReference type="EMBL" id="CAJNOL010002377">
    <property type="protein sequence ID" value="CAF1494186.1"/>
    <property type="molecule type" value="Genomic_DNA"/>
</dbReference>
<dbReference type="EMBL" id="CAJOBE010005634">
    <property type="protein sequence ID" value="CAF3980064.1"/>
    <property type="molecule type" value="Genomic_DNA"/>
</dbReference>
<evidence type="ECO:0000313" key="4">
    <source>
        <dbReference type="EMBL" id="CAF1308198.1"/>
    </source>
</evidence>